<evidence type="ECO:0000256" key="2">
    <source>
        <dbReference type="ARBA" id="ARBA00004613"/>
    </source>
</evidence>
<evidence type="ECO:0000313" key="11">
    <source>
        <dbReference type="Proteomes" id="UP001259832"/>
    </source>
</evidence>
<dbReference type="InterPro" id="IPR040786">
    <property type="entry name" value="RXLR_WY"/>
</dbReference>
<evidence type="ECO:0000256" key="4">
    <source>
        <dbReference type="ARBA" id="ARBA00022525"/>
    </source>
</evidence>
<feature type="signal peptide" evidence="7">
    <location>
        <begin position="1"/>
        <end position="16"/>
    </location>
</feature>
<name>A0AAD9GQN5_9STRA</name>
<accession>A0AAD9GQN5</accession>
<comment type="caution">
    <text evidence="10">The sequence shown here is derived from an EMBL/GenBank/DDBJ whole genome shotgun (WGS) entry which is preliminary data.</text>
</comment>
<dbReference type="InterPro" id="IPR054463">
    <property type="entry name" value="PexRD54_WY"/>
</dbReference>
<organism evidence="10 11">
    <name type="scientific">Phytophthora citrophthora</name>
    <dbReference type="NCBI Taxonomy" id="4793"/>
    <lineage>
        <taxon>Eukaryota</taxon>
        <taxon>Sar</taxon>
        <taxon>Stramenopiles</taxon>
        <taxon>Oomycota</taxon>
        <taxon>Peronosporomycetes</taxon>
        <taxon>Peronosporales</taxon>
        <taxon>Peronosporaceae</taxon>
        <taxon>Phytophthora</taxon>
    </lineage>
</organism>
<evidence type="ECO:0008006" key="12">
    <source>
        <dbReference type="Google" id="ProtNLM"/>
    </source>
</evidence>
<evidence type="ECO:0000256" key="7">
    <source>
        <dbReference type="SAM" id="SignalP"/>
    </source>
</evidence>
<evidence type="ECO:0000313" key="10">
    <source>
        <dbReference type="EMBL" id="KAK1943274.1"/>
    </source>
</evidence>
<evidence type="ECO:0000256" key="3">
    <source>
        <dbReference type="ARBA" id="ARBA00010400"/>
    </source>
</evidence>
<dbReference type="Pfam" id="PF22748">
    <property type="entry name" value="PexRD54_WY"/>
    <property type="match status" value="1"/>
</dbReference>
<keyword evidence="4" id="KW-0964">Secreted</keyword>
<evidence type="ECO:0000259" key="9">
    <source>
        <dbReference type="Pfam" id="PF22748"/>
    </source>
</evidence>
<reference evidence="10" key="1">
    <citation type="submission" date="2023-08" db="EMBL/GenBank/DDBJ databases">
        <title>Reference Genome Resource for the Citrus Pathogen Phytophthora citrophthora.</title>
        <authorList>
            <person name="Moller H."/>
            <person name="Coetzee B."/>
            <person name="Rose L.J."/>
            <person name="Van Niekerk J.M."/>
        </authorList>
    </citation>
    <scope>NUCLEOTIDE SEQUENCE</scope>
    <source>
        <strain evidence="10">STE-U-9442</strain>
    </source>
</reference>
<protein>
    <recommendedName>
        <fullName evidence="12">RXLR phytopathogen effector protein WY-domain domain-containing protein</fullName>
    </recommendedName>
</protein>
<dbReference type="GO" id="GO:0043657">
    <property type="term" value="C:host cell"/>
    <property type="evidence" value="ECO:0007669"/>
    <property type="project" value="UniProtKB-SubCell"/>
</dbReference>
<sequence length="224" mass="25387">MHKLSVLLLFAAMSAASSMEHNTALRVGMIPSAAGANERQLTSSASREERLPMPGLSIITELASTFTSTTQKAKLWLWLQMQTNPKDVFKSLNLKQLRNTGTKLEKSPELLDWLRYTMAYRKMLGSPKFYRDGEIYLRLLKVAPERDLATFFQALYKIPDLKVVGENLQTAQYKLWRSMGMNPSNVADALGITKLLESGKVMSDPRYIVYFGYTEVWLGKLPLK</sequence>
<evidence type="ECO:0000256" key="6">
    <source>
        <dbReference type="ARBA" id="ARBA00023026"/>
    </source>
</evidence>
<keyword evidence="6" id="KW-0843">Virulence</keyword>
<feature type="domain" description="RXLR phytopathogen effector protein WY-domain" evidence="8">
    <location>
        <begin position="119"/>
        <end position="169"/>
    </location>
</feature>
<evidence type="ECO:0000256" key="1">
    <source>
        <dbReference type="ARBA" id="ARBA00004340"/>
    </source>
</evidence>
<dbReference type="EMBL" id="JASMQC010000007">
    <property type="protein sequence ID" value="KAK1943274.1"/>
    <property type="molecule type" value="Genomic_DNA"/>
</dbReference>
<comment type="subcellular location">
    <subcellularLocation>
        <location evidence="1">Host cell</location>
    </subcellularLocation>
    <subcellularLocation>
        <location evidence="2">Secreted</location>
    </subcellularLocation>
</comment>
<feature type="chain" id="PRO_5042202491" description="RXLR phytopathogen effector protein WY-domain domain-containing protein" evidence="7">
    <location>
        <begin position="17"/>
        <end position="224"/>
    </location>
</feature>
<comment type="similarity">
    <text evidence="3">Belongs to the RxLR effector family.</text>
</comment>
<dbReference type="Proteomes" id="UP001259832">
    <property type="component" value="Unassembled WGS sequence"/>
</dbReference>
<keyword evidence="11" id="KW-1185">Reference proteome</keyword>
<evidence type="ECO:0000259" key="8">
    <source>
        <dbReference type="Pfam" id="PF18634"/>
    </source>
</evidence>
<feature type="domain" description="RxLR effector PexRD54 WY" evidence="9">
    <location>
        <begin position="77"/>
        <end position="116"/>
    </location>
</feature>
<gene>
    <name evidence="10" type="ORF">P3T76_004670</name>
</gene>
<dbReference type="GO" id="GO:0005576">
    <property type="term" value="C:extracellular region"/>
    <property type="evidence" value="ECO:0007669"/>
    <property type="project" value="UniProtKB-SubCell"/>
</dbReference>
<proteinExistence type="inferred from homology"/>
<dbReference type="AlphaFoldDB" id="A0AAD9GQN5"/>
<evidence type="ECO:0000256" key="5">
    <source>
        <dbReference type="ARBA" id="ARBA00022729"/>
    </source>
</evidence>
<keyword evidence="5 7" id="KW-0732">Signal</keyword>
<dbReference type="Pfam" id="PF18634">
    <property type="entry name" value="RXLR_WY"/>
    <property type="match status" value="1"/>
</dbReference>